<accession>A0A915I5P3</accession>
<evidence type="ECO:0000313" key="2">
    <source>
        <dbReference type="WBParaSite" id="nRc.2.0.1.t09175-RA"/>
    </source>
</evidence>
<organism evidence="1 2">
    <name type="scientific">Romanomermis culicivorax</name>
    <name type="common">Nematode worm</name>
    <dbReference type="NCBI Taxonomy" id="13658"/>
    <lineage>
        <taxon>Eukaryota</taxon>
        <taxon>Metazoa</taxon>
        <taxon>Ecdysozoa</taxon>
        <taxon>Nematoda</taxon>
        <taxon>Enoplea</taxon>
        <taxon>Dorylaimia</taxon>
        <taxon>Mermithida</taxon>
        <taxon>Mermithoidea</taxon>
        <taxon>Mermithidae</taxon>
        <taxon>Romanomermis</taxon>
    </lineage>
</organism>
<evidence type="ECO:0000313" key="1">
    <source>
        <dbReference type="Proteomes" id="UP000887565"/>
    </source>
</evidence>
<name>A0A915I5P3_ROMCU</name>
<sequence>MISHIFSYAVAVHGFLTVLDIVHFGRKIIVDVVLGLSMAMILAETWNHSGFYLQNSAFGISLIKLSLISISSNL</sequence>
<dbReference type="Proteomes" id="UP000887565">
    <property type="component" value="Unplaced"/>
</dbReference>
<dbReference type="AlphaFoldDB" id="A0A915I5P3"/>
<proteinExistence type="predicted"/>
<reference evidence="2" key="1">
    <citation type="submission" date="2022-11" db="UniProtKB">
        <authorList>
            <consortium name="WormBaseParasite"/>
        </authorList>
    </citation>
    <scope>IDENTIFICATION</scope>
</reference>
<protein>
    <submittedName>
        <fullName evidence="2">Uncharacterized protein</fullName>
    </submittedName>
</protein>
<dbReference type="WBParaSite" id="nRc.2.0.1.t09175-RA">
    <property type="protein sequence ID" value="nRc.2.0.1.t09175-RA"/>
    <property type="gene ID" value="nRc.2.0.1.g09175"/>
</dbReference>
<keyword evidence="1" id="KW-1185">Reference proteome</keyword>